<evidence type="ECO:0000313" key="2">
    <source>
        <dbReference type="EMBL" id="WVO24989.1"/>
    </source>
</evidence>
<proteinExistence type="predicted"/>
<dbReference type="Proteomes" id="UP001432216">
    <property type="component" value="Chromosome 13"/>
</dbReference>
<evidence type="ECO:0000313" key="3">
    <source>
        <dbReference type="Proteomes" id="UP001432216"/>
    </source>
</evidence>
<reference evidence="2 3" key="1">
    <citation type="submission" date="2024-01" db="EMBL/GenBank/DDBJ databases">
        <title>Comparative genomics of Cryptococcus and Kwoniella reveals pathogenesis evolution and contrasting modes of karyotype evolution via chromosome fusion or intercentromeric recombination.</title>
        <authorList>
            <person name="Coelho M.A."/>
            <person name="David-Palma M."/>
            <person name="Shea T."/>
            <person name="Bowers K."/>
            <person name="McGinley-Smith S."/>
            <person name="Mohammad A.W."/>
            <person name="Gnirke A."/>
            <person name="Yurkov A.M."/>
            <person name="Nowrousian M."/>
            <person name="Sun S."/>
            <person name="Cuomo C.A."/>
            <person name="Heitman J."/>
        </authorList>
    </citation>
    <scope>NUCLEOTIDE SEQUENCE [LARGE SCALE GENOMIC DNA]</scope>
    <source>
        <strain evidence="2 3">7685027</strain>
    </source>
</reference>
<feature type="compositionally biased region" description="Polar residues" evidence="1">
    <location>
        <begin position="236"/>
        <end position="246"/>
    </location>
</feature>
<feature type="region of interest" description="Disordered" evidence="1">
    <location>
        <begin position="173"/>
        <end position="340"/>
    </location>
</feature>
<feature type="region of interest" description="Disordered" evidence="1">
    <location>
        <begin position="93"/>
        <end position="156"/>
    </location>
</feature>
<sequence>MYALWRGWQRSFWPDTLRNCCCGGRLRGSDMGEEVETKERGRTWSPEQGSGEGTSDGHGNRDENGMRRKMVYFTDSGRQGIGRKGMVSMAGYPTSMVSAGQPSGRQSVQQFGRQPSPSPSAHLQPQSGSRLPPYPRVGPANSGWVSNPGGEGGVESAASYTPLERLDRQSWAPYSPASTHTRPGPGYGCGVYSSSRAPPDYPRNTAVQSQSSYLPMLQASRPHTPSTGTYYLPPGDSSSPNLSPTIAASLAPMNTRPSSARGSPVMSPSPSPSPSLPPLPEVSGESHESIPMPMPSPPANHGSRAQSSPLPTPSQDGSAFSLSARSARVQNGSPRSGQAA</sequence>
<accession>A0ABZ2B4F2</accession>
<dbReference type="EMBL" id="CP143818">
    <property type="protein sequence ID" value="WVO24989.1"/>
    <property type="molecule type" value="Genomic_DNA"/>
</dbReference>
<dbReference type="RefSeq" id="XP_064724228.1">
    <property type="nucleotide sequence ID" value="XM_064868156.1"/>
</dbReference>
<dbReference type="GeneID" id="89993141"/>
<organism evidence="2 3">
    <name type="scientific">Cryptococcus decagattii</name>
    <dbReference type="NCBI Taxonomy" id="1859122"/>
    <lineage>
        <taxon>Eukaryota</taxon>
        <taxon>Fungi</taxon>
        <taxon>Dikarya</taxon>
        <taxon>Basidiomycota</taxon>
        <taxon>Agaricomycotina</taxon>
        <taxon>Tremellomycetes</taxon>
        <taxon>Tremellales</taxon>
        <taxon>Cryptococcaceae</taxon>
        <taxon>Cryptococcus</taxon>
        <taxon>Cryptococcus gattii species complex</taxon>
    </lineage>
</organism>
<name>A0ABZ2B4F2_9TREE</name>
<keyword evidence="3" id="KW-1185">Reference proteome</keyword>
<feature type="compositionally biased region" description="Pro residues" evidence="1">
    <location>
        <begin position="267"/>
        <end position="280"/>
    </location>
</feature>
<feature type="compositionally biased region" description="Polar residues" evidence="1">
    <location>
        <begin position="303"/>
        <end position="340"/>
    </location>
</feature>
<feature type="region of interest" description="Disordered" evidence="1">
    <location>
        <begin position="27"/>
        <end position="67"/>
    </location>
</feature>
<protein>
    <submittedName>
        <fullName evidence="2">Uncharacterized protein</fullName>
    </submittedName>
</protein>
<feature type="compositionally biased region" description="Basic and acidic residues" evidence="1">
    <location>
        <begin position="27"/>
        <end position="42"/>
    </location>
</feature>
<evidence type="ECO:0000256" key="1">
    <source>
        <dbReference type="SAM" id="MobiDB-lite"/>
    </source>
</evidence>
<gene>
    <name evidence="2" type="ORF">IAS62_006373</name>
</gene>
<feature type="compositionally biased region" description="Polar residues" evidence="1">
    <location>
        <begin position="95"/>
        <end position="129"/>
    </location>
</feature>